<comment type="subunit">
    <text evidence="8">Component of the ribosomal small subunit (SSU) processome.</text>
</comment>
<evidence type="ECO:0000313" key="10">
    <source>
        <dbReference type="EMBL" id="RSH81003.1"/>
    </source>
</evidence>
<gene>
    <name evidence="10" type="primary">UTP10</name>
    <name evidence="10" type="ORF">EHS24_008435</name>
</gene>
<keyword evidence="7 8" id="KW-0687">Ribonucleoprotein</keyword>
<dbReference type="GO" id="GO:0045943">
    <property type="term" value="P:positive regulation of transcription by RNA polymerase I"/>
    <property type="evidence" value="ECO:0007669"/>
    <property type="project" value="TreeGrafter"/>
</dbReference>
<proteinExistence type="inferred from homology"/>
<dbReference type="GO" id="GO:0000462">
    <property type="term" value="P:maturation of SSU-rRNA from tricistronic rRNA transcript (SSU-rRNA, 5.8S rRNA, LSU-rRNA)"/>
    <property type="evidence" value="ECO:0007669"/>
    <property type="project" value="TreeGrafter"/>
</dbReference>
<dbReference type="EMBL" id="RSCE01000007">
    <property type="protein sequence ID" value="RSH81003.1"/>
    <property type="molecule type" value="Genomic_DNA"/>
</dbReference>
<evidence type="ECO:0000256" key="3">
    <source>
        <dbReference type="ARBA" id="ARBA00015399"/>
    </source>
</evidence>
<dbReference type="Pfam" id="PF08146">
    <property type="entry name" value="BP28CT"/>
    <property type="match status" value="1"/>
</dbReference>
<name>A0A427XQB0_9TREE</name>
<evidence type="ECO:0000256" key="5">
    <source>
        <dbReference type="ARBA" id="ARBA00022552"/>
    </source>
</evidence>
<dbReference type="GeneID" id="39592978"/>
<dbReference type="STRING" id="105984.A0A427XQB0"/>
<evidence type="ECO:0000259" key="9">
    <source>
        <dbReference type="SMART" id="SM01036"/>
    </source>
</evidence>
<sequence>MVSSLAAQLQNIASLDADRLTNRYGQPSGKSYLFPANVAATHDLDAVHALGVSGFDELVQLDAGMGEFEDALFSEAAKRTDRMMLNEEENTALDVQLTRCLRRLGKWIGIMAGGKCIEWLVRRFRVHEMNADTLLQVFLPYHDSQNFARVLAIISLPSTSPYAAPFAALTKKAQPVPREYIVTALSSARDPSLHLLTDVAGSLVRALDENTIHRALLGFWTATLVDLLERSRTTRVAEGVVKVLVEAFVTTLSRTNTGSEVNAAVYPPLVLLSRSVRLADGPFAAVVEALLTPATGANPSQRVLTLLVLLDQRKGWQGLGEDAPARLAKIPQIGELLVAAMEKYGFEAALQTVVGALIEDVNVSQATLATIVDYAELPSSVVQLAAAKLLTTPSEGHTTARALLSTLRQRHPSVIDSAVLDASATLDPALVQWSSAETAFVDVHSADVASRTSGVKEMYAVAEEAGLTAANAAARIAEDDKLRSAQTAILARLRDTDEPVLKAIYAKPELLLALLTGADYVDAVTAAFVATKPERTALGLHLGFIANSYLPAHVEAKRQWPLVTRASRLLVRVNGDIPLNATKDQLVKFNQDVIKNLAGAISACGDIGARVDVLVAALSSPMAGARLLATLALAQLVSAAGGYQHVVAARSLAALDTYLAGKPLRDVDQIESPLSDELIKSVVSKPSNSKTLQRAYLALLTSAASVQPSPNTSITWLSDVSATERQVRDVTHALYAWANSINLSGVVAKHLLHAVFGQLGEEVLLFLAAVWTGAADSALRVAALRHATAFVKAYTGGAKPTDFQLAIPAALIALQDSAKPVRQAGADLLSAIAAAPLSASADIYALENIYGSRSDLVQLLKPSDLTKYLEVLTSSLDDMVVDAGRLALVHGKALEVQHKGGKDTSHRRDVVDWLMSHVLGWRAESARRSLLSSLTRATNVSRLHDSLPLLTPLLDASKDEAAWLGRLSVSGRDEYLDLVFDAFAARHASVVTETDSEMWALLLRLVDQSAGVGLQLRALSLQRMADGLFGALRAAQKAEYVVALIHSLKDLPTTDDNLSSKAVLAKLNLSAAEIMVVLGTLLQPLDSPVHRKKVKHGDNEEDDKTEQAVASLTVFVESRDWKALRGDAPLVATLMGVLSSVLTKRQAIKEGVDYLEQEVLGAILAQLEQITDADAISRAHVGLEVIVKVIRASMNPRTSQRALLAASELARLVPDAVLHNVMPIFTFMGSSDLQRDDAFSFGVVEKTIARIVPVMTKSLKDKATTKLELYLESRTFLSIFTDMAARLPKHRTLPFFVHLVKSLGADDFLAPVCMLLADRSKGKNATLELPLGLAATFSAATRTDTLAEVVSEAAREIAGDEDTLLPEGRPSVLLLLGAGLAKQLVGKVCPQPVVLALVRELISLSSTVDEEVAEPLESALTGAMQLLSVASFLEITANVLETAGDDVARTLNLFTSRLALIKPELRAKSSVAMATIIKRTAALLSTSAAVPALAALEKVVATALPSEDSALAGIMPTVVAATKGDSAASTLALVAALVRRLGPRGIPFIQMVLDTCLALARAPPTAAASTAAFSTIAALVETVPTFVSAKQLVALLGAVAAHRADDQSASANLIAAIAKRIPTKTLIPVVMDLWKNIKGSAQAPTEAFFALLKHALRHADRKALPGLTKQLFAFFLDVFDVRHGSTLAADTLEVLERSAINSFLELVTKLSDTAFKPLFGRLYDWAVVDLPLPANDAHVVARRIVLLRVMDGLLDKFRNLLTPYMGTLLPLVDELLAAYSANEVTDSTLWTILLSLLAKSFDVDEGAYWTDAAFLKLLPALVSQLGVFPDLASAPDSPPAATLAALAAATASETTLKKVNTAICLATRADEPKARMGALRALDSAWERHADELIQFVPETVAEFLAELLEDENAEVEGLARKVLTRIEGVTGSLKEYLE</sequence>
<dbReference type="SMART" id="SM01036">
    <property type="entry name" value="BP28CT"/>
    <property type="match status" value="1"/>
</dbReference>
<evidence type="ECO:0000256" key="7">
    <source>
        <dbReference type="ARBA" id="ARBA00023274"/>
    </source>
</evidence>
<dbReference type="SUPFAM" id="SSF48371">
    <property type="entry name" value="ARM repeat"/>
    <property type="match status" value="2"/>
</dbReference>
<dbReference type="PANTHER" id="PTHR13457:SF1">
    <property type="entry name" value="HEAT REPEAT-CONTAINING PROTEIN 1"/>
    <property type="match status" value="1"/>
</dbReference>
<comment type="caution">
    <text evidence="10">The sequence shown here is derived from an EMBL/GenBank/DDBJ whole genome shotgun (WGS) entry which is preliminary data.</text>
</comment>
<dbReference type="GO" id="GO:0032040">
    <property type="term" value="C:small-subunit processome"/>
    <property type="evidence" value="ECO:0007669"/>
    <property type="project" value="TreeGrafter"/>
</dbReference>
<evidence type="ECO:0000256" key="2">
    <source>
        <dbReference type="ARBA" id="ARBA00010559"/>
    </source>
</evidence>
<evidence type="ECO:0000256" key="6">
    <source>
        <dbReference type="ARBA" id="ARBA00023242"/>
    </source>
</evidence>
<protein>
    <recommendedName>
        <fullName evidence="3 8">U3 small nucleolar RNA-associated protein 10</fullName>
    </recommendedName>
</protein>
<evidence type="ECO:0000256" key="4">
    <source>
        <dbReference type="ARBA" id="ARBA00022517"/>
    </source>
</evidence>
<comment type="function">
    <text evidence="8">Involved in nucleolar processing of pre-18S ribosomal RNA.</text>
</comment>
<dbReference type="InterPro" id="IPR012954">
    <property type="entry name" value="BP28_C_dom"/>
</dbReference>
<dbReference type="InterPro" id="IPR011989">
    <property type="entry name" value="ARM-like"/>
</dbReference>
<keyword evidence="6 8" id="KW-0539">Nucleus</keyword>
<accession>A0A427XQB0</accession>
<keyword evidence="4 8" id="KW-0690">Ribosome biogenesis</keyword>
<evidence type="ECO:0000256" key="1">
    <source>
        <dbReference type="ARBA" id="ARBA00004604"/>
    </source>
</evidence>
<dbReference type="GO" id="GO:0034455">
    <property type="term" value="C:t-UTP complex"/>
    <property type="evidence" value="ECO:0007669"/>
    <property type="project" value="TreeGrafter"/>
</dbReference>
<dbReference type="Pfam" id="PF12397">
    <property type="entry name" value="U3snoRNP10"/>
    <property type="match status" value="1"/>
</dbReference>
<dbReference type="RefSeq" id="XP_028475722.1">
    <property type="nucleotide sequence ID" value="XM_028623748.1"/>
</dbReference>
<evidence type="ECO:0000313" key="11">
    <source>
        <dbReference type="Proteomes" id="UP000279236"/>
    </source>
</evidence>
<comment type="similarity">
    <text evidence="2 8">Belongs to the HEATR1/UTP10 family.</text>
</comment>
<dbReference type="InterPro" id="IPR022125">
    <property type="entry name" value="U3snoRNP10_N"/>
</dbReference>
<dbReference type="PANTHER" id="PTHR13457">
    <property type="entry name" value="BAP28"/>
    <property type="match status" value="1"/>
</dbReference>
<dbReference type="GO" id="GO:0030515">
    <property type="term" value="F:snoRNA binding"/>
    <property type="evidence" value="ECO:0007669"/>
    <property type="project" value="TreeGrafter"/>
</dbReference>
<organism evidence="10 11">
    <name type="scientific">Apiotrichum porosum</name>
    <dbReference type="NCBI Taxonomy" id="105984"/>
    <lineage>
        <taxon>Eukaryota</taxon>
        <taxon>Fungi</taxon>
        <taxon>Dikarya</taxon>
        <taxon>Basidiomycota</taxon>
        <taxon>Agaricomycotina</taxon>
        <taxon>Tremellomycetes</taxon>
        <taxon>Trichosporonales</taxon>
        <taxon>Trichosporonaceae</taxon>
        <taxon>Apiotrichum</taxon>
    </lineage>
</organism>
<dbReference type="InterPro" id="IPR016024">
    <property type="entry name" value="ARM-type_fold"/>
</dbReference>
<reference evidence="10 11" key="1">
    <citation type="submission" date="2018-11" db="EMBL/GenBank/DDBJ databases">
        <title>Genome sequence of Apiotrichum porosum DSM 27194.</title>
        <authorList>
            <person name="Aliyu H."/>
            <person name="Gorte O."/>
            <person name="Ochsenreither K."/>
        </authorList>
    </citation>
    <scope>NUCLEOTIDE SEQUENCE [LARGE SCALE GENOMIC DNA]</scope>
    <source>
        <strain evidence="10 11">DSM 27194</strain>
    </source>
</reference>
<feature type="domain" description="BP28 C-terminal" evidence="9">
    <location>
        <begin position="1661"/>
        <end position="1808"/>
    </location>
</feature>
<evidence type="ECO:0000256" key="8">
    <source>
        <dbReference type="RuleBase" id="RU367065"/>
    </source>
</evidence>
<keyword evidence="11" id="KW-1185">Reference proteome</keyword>
<comment type="subcellular location">
    <subcellularLocation>
        <location evidence="1 8">Nucleus</location>
        <location evidence="1 8">Nucleolus</location>
    </subcellularLocation>
</comment>
<dbReference type="Proteomes" id="UP000279236">
    <property type="component" value="Unassembled WGS sequence"/>
</dbReference>
<dbReference type="OrthoDB" id="31183at2759"/>
<keyword evidence="5 8" id="KW-0698">rRNA processing</keyword>
<dbReference type="GO" id="GO:0030686">
    <property type="term" value="C:90S preribosome"/>
    <property type="evidence" value="ECO:0007669"/>
    <property type="project" value="TreeGrafter"/>
</dbReference>
<dbReference type="Gene3D" id="1.25.10.10">
    <property type="entry name" value="Leucine-rich Repeat Variant"/>
    <property type="match status" value="1"/>
</dbReference>
<dbReference type="InterPro" id="IPR040191">
    <property type="entry name" value="UTP10"/>
</dbReference>